<name>A0A2W1CPS3_9PLEO</name>
<reference evidence="2" key="1">
    <citation type="journal article" date="2022" name="Microb. Genom.">
        <title>A global pangenome for the wheat fungal pathogen Pyrenophora tritici-repentis and prediction of effector protein structural homology.</title>
        <authorList>
            <person name="Moolhuijzen P.M."/>
            <person name="See P.T."/>
            <person name="Shi G."/>
            <person name="Powell H.R."/>
            <person name="Cockram J."/>
            <person name="Jorgensen L.N."/>
            <person name="Benslimane H."/>
            <person name="Strelkov S.E."/>
            <person name="Turner J."/>
            <person name="Liu Z."/>
            <person name="Moffat C.S."/>
        </authorList>
    </citation>
    <scope>NUCLEOTIDE SEQUENCE [LARGE SCALE GENOMIC DNA]</scope>
</reference>
<evidence type="ECO:0000313" key="2">
    <source>
        <dbReference type="Proteomes" id="UP000249757"/>
    </source>
</evidence>
<gene>
    <name evidence="1" type="ORF">Ptr86124_012232</name>
</gene>
<organism evidence="1 2">
    <name type="scientific">Pyrenophora tritici-repentis</name>
    <dbReference type="NCBI Taxonomy" id="45151"/>
    <lineage>
        <taxon>Eukaryota</taxon>
        <taxon>Fungi</taxon>
        <taxon>Dikarya</taxon>
        <taxon>Ascomycota</taxon>
        <taxon>Pezizomycotina</taxon>
        <taxon>Dothideomycetes</taxon>
        <taxon>Pleosporomycetidae</taxon>
        <taxon>Pleosporales</taxon>
        <taxon>Pleosporineae</taxon>
        <taxon>Pleosporaceae</taxon>
        <taxon>Pyrenophora</taxon>
    </lineage>
</organism>
<keyword evidence="2" id="KW-1185">Reference proteome</keyword>
<proteinExistence type="predicted"/>
<protein>
    <submittedName>
        <fullName evidence="1">Uncharacterized protein</fullName>
    </submittedName>
</protein>
<dbReference type="AlphaFoldDB" id="A0A2W1CPS3"/>
<dbReference type="Proteomes" id="UP000249757">
    <property type="component" value="Unassembled WGS sequence"/>
</dbReference>
<sequence>MPSLLDDHTTKYLWQQVQNVDSYENAAQSFWHHIYTKSVFVDKQYIVDYEVPPIPEEQGKRKVDQVVKEVNSNWGVAFVLIFHEIKRNEIPIAELEYVENQAFNACESYCHKYNIKQVYAQTSVGSRARFFKWTPGTWSPVDGQALGLFTAYMEFGDPAGETYILRWLQYFKDQGVTTPQITWEWDPTRQKHFYRTPANFMYQDGTMVKR</sequence>
<comment type="caution">
    <text evidence="1">The sequence shown here is derived from an EMBL/GenBank/DDBJ whole genome shotgun (WGS) entry which is preliminary data.</text>
</comment>
<evidence type="ECO:0000313" key="1">
    <source>
        <dbReference type="EMBL" id="KAI1508933.1"/>
    </source>
</evidence>
<accession>A0A2W1CPS3</accession>
<dbReference type="EMBL" id="NRDI02000023">
    <property type="protein sequence ID" value="KAI1508933.1"/>
    <property type="molecule type" value="Genomic_DNA"/>
</dbReference>